<comment type="similarity">
    <text evidence="2 11 13">Belongs to the thiolase-like superfamily. Beta-ketoacyl-ACP synthases family.</text>
</comment>
<dbReference type="PANTHER" id="PTHR11712:SF336">
    <property type="entry name" value="3-OXOACYL-[ACYL-CARRIER-PROTEIN] SYNTHASE, MITOCHONDRIAL"/>
    <property type="match status" value="1"/>
</dbReference>
<evidence type="ECO:0000256" key="8">
    <source>
        <dbReference type="ARBA" id="ARBA00023098"/>
    </source>
</evidence>
<evidence type="ECO:0000256" key="4">
    <source>
        <dbReference type="ARBA" id="ARBA00014657"/>
    </source>
</evidence>
<dbReference type="GO" id="GO:0005829">
    <property type="term" value="C:cytosol"/>
    <property type="evidence" value="ECO:0007669"/>
    <property type="project" value="TreeGrafter"/>
</dbReference>
<evidence type="ECO:0000256" key="1">
    <source>
        <dbReference type="ARBA" id="ARBA00005194"/>
    </source>
</evidence>
<evidence type="ECO:0000256" key="11">
    <source>
        <dbReference type="PIRNR" id="PIRNR000447"/>
    </source>
</evidence>
<evidence type="ECO:0000256" key="7">
    <source>
        <dbReference type="ARBA" id="ARBA00022832"/>
    </source>
</evidence>
<comment type="pathway">
    <text evidence="1 11">Lipid metabolism; fatty acid biosynthesis.</text>
</comment>
<keyword evidence="6 11" id="KW-0808">Transferase</keyword>
<dbReference type="InterPro" id="IPR018201">
    <property type="entry name" value="Ketoacyl_synth_AS"/>
</dbReference>
<proteinExistence type="inferred from homology"/>
<dbReference type="Pfam" id="PF00109">
    <property type="entry name" value="ketoacyl-synt"/>
    <property type="match status" value="1"/>
</dbReference>
<dbReference type="NCBIfam" id="TIGR03150">
    <property type="entry name" value="fabF"/>
    <property type="match status" value="1"/>
</dbReference>
<comment type="function">
    <text evidence="11">Involved in the type II fatty acid elongation cycle. Catalyzes the elongation of a wide range of acyl-ACP by the addition of two carbons from malonyl-ACP to an acyl acceptor. Can efficiently catalyze the conversion of palmitoleoyl-ACP (cis-hexadec-9-enoyl-ACP) to cis-vaccenoyl-ACP (cis-octadec-11-enoyl-ACP), an essential step in the thermal regulation of fatty acid composition.</text>
</comment>
<feature type="domain" description="Ketosynthase family 3 (KS3)" evidence="14">
    <location>
        <begin position="2"/>
        <end position="410"/>
    </location>
</feature>
<dbReference type="SUPFAM" id="SSF53901">
    <property type="entry name" value="Thiolase-like"/>
    <property type="match status" value="2"/>
</dbReference>
<comment type="catalytic activity">
    <reaction evidence="11">
        <text>a fatty acyl-[ACP] + malonyl-[ACP] + H(+) = a 3-oxoacyl-[ACP] + holo-[ACP] + CO2</text>
        <dbReference type="Rhea" id="RHEA:22836"/>
        <dbReference type="Rhea" id="RHEA-COMP:9623"/>
        <dbReference type="Rhea" id="RHEA-COMP:9685"/>
        <dbReference type="Rhea" id="RHEA-COMP:9916"/>
        <dbReference type="Rhea" id="RHEA-COMP:14125"/>
        <dbReference type="ChEBI" id="CHEBI:15378"/>
        <dbReference type="ChEBI" id="CHEBI:16526"/>
        <dbReference type="ChEBI" id="CHEBI:64479"/>
        <dbReference type="ChEBI" id="CHEBI:78449"/>
        <dbReference type="ChEBI" id="CHEBI:78776"/>
        <dbReference type="ChEBI" id="CHEBI:138651"/>
    </reaction>
</comment>
<keyword evidence="10 11" id="KW-0012">Acyltransferase</keyword>
<organism evidence="15 16">
    <name type="scientific">Eiseniibacteriota bacterium</name>
    <dbReference type="NCBI Taxonomy" id="2212470"/>
    <lineage>
        <taxon>Bacteria</taxon>
        <taxon>Candidatus Eiseniibacteriota</taxon>
    </lineage>
</organism>
<dbReference type="PANTHER" id="PTHR11712">
    <property type="entry name" value="POLYKETIDE SYNTHASE-RELATED"/>
    <property type="match status" value="1"/>
</dbReference>
<evidence type="ECO:0000256" key="12">
    <source>
        <dbReference type="PIRSR" id="PIRSR000447-1"/>
    </source>
</evidence>
<dbReference type="GO" id="GO:0006633">
    <property type="term" value="P:fatty acid biosynthetic process"/>
    <property type="evidence" value="ECO:0007669"/>
    <property type="project" value="UniProtKB-UniRule"/>
</dbReference>
<dbReference type="EMBL" id="VGIY01000415">
    <property type="protein sequence ID" value="MBM3318604.1"/>
    <property type="molecule type" value="Genomic_DNA"/>
</dbReference>
<evidence type="ECO:0000256" key="2">
    <source>
        <dbReference type="ARBA" id="ARBA00008467"/>
    </source>
</evidence>
<evidence type="ECO:0000256" key="10">
    <source>
        <dbReference type="ARBA" id="ARBA00023315"/>
    </source>
</evidence>
<feature type="active site" description="For beta-ketoacyl synthase activity" evidence="12">
    <location>
        <position position="163"/>
    </location>
</feature>
<keyword evidence="5 11" id="KW-0444">Lipid biosynthesis</keyword>
<dbReference type="NCBIfam" id="NF005589">
    <property type="entry name" value="PRK07314.1"/>
    <property type="match status" value="1"/>
</dbReference>
<dbReference type="SMART" id="SM00825">
    <property type="entry name" value="PKS_KS"/>
    <property type="match status" value="1"/>
</dbReference>
<reference evidence="15" key="1">
    <citation type="submission" date="2019-03" db="EMBL/GenBank/DDBJ databases">
        <title>Lake Tanganyika Metagenome-Assembled Genomes (MAGs).</title>
        <authorList>
            <person name="Tran P."/>
        </authorList>
    </citation>
    <scope>NUCLEOTIDE SEQUENCE</scope>
    <source>
        <strain evidence="15">M_DeepCast_400m_m2_100</strain>
    </source>
</reference>
<dbReference type="InterPro" id="IPR020841">
    <property type="entry name" value="PKS_Beta-ketoAc_synthase_dom"/>
</dbReference>
<dbReference type="InterPro" id="IPR014031">
    <property type="entry name" value="Ketoacyl_synth_C"/>
</dbReference>
<gene>
    <name evidence="15" type="primary">fabF</name>
    <name evidence="15" type="ORF">FJY75_12205</name>
</gene>
<dbReference type="InterPro" id="IPR017568">
    <property type="entry name" value="3-oxoacyl-ACP_synth-2"/>
</dbReference>
<dbReference type="GO" id="GO:0004315">
    <property type="term" value="F:3-oxoacyl-[acyl-carrier-protein] synthase activity"/>
    <property type="evidence" value="ECO:0007669"/>
    <property type="project" value="UniProtKB-UniRule"/>
</dbReference>
<dbReference type="PIRSF" id="PIRSF000447">
    <property type="entry name" value="KAS_II"/>
    <property type="match status" value="1"/>
</dbReference>
<keyword evidence="7" id="KW-0276">Fatty acid metabolism</keyword>
<protein>
    <recommendedName>
        <fullName evidence="4 11">3-oxoacyl-[acyl-carrier-protein] synthase 2</fullName>
        <ecNumber evidence="3 11">2.3.1.179</ecNumber>
    </recommendedName>
</protein>
<dbReference type="Proteomes" id="UP000748308">
    <property type="component" value="Unassembled WGS sequence"/>
</dbReference>
<dbReference type="CDD" id="cd00834">
    <property type="entry name" value="KAS_I_II"/>
    <property type="match status" value="1"/>
</dbReference>
<evidence type="ECO:0000256" key="9">
    <source>
        <dbReference type="ARBA" id="ARBA00023160"/>
    </source>
</evidence>
<keyword evidence="8" id="KW-0443">Lipid metabolism</keyword>
<evidence type="ECO:0000256" key="3">
    <source>
        <dbReference type="ARBA" id="ARBA00012356"/>
    </source>
</evidence>
<comment type="catalytic activity">
    <reaction evidence="11">
        <text>(9Z)-hexadecenoyl-[ACP] + malonyl-[ACP] + H(+) = 3-oxo-(11Z)-octadecenoyl-[ACP] + holo-[ACP] + CO2</text>
        <dbReference type="Rhea" id="RHEA:55040"/>
        <dbReference type="Rhea" id="RHEA-COMP:9623"/>
        <dbReference type="Rhea" id="RHEA-COMP:9685"/>
        <dbReference type="Rhea" id="RHEA-COMP:10800"/>
        <dbReference type="Rhea" id="RHEA-COMP:14074"/>
        <dbReference type="ChEBI" id="CHEBI:15378"/>
        <dbReference type="ChEBI" id="CHEBI:16526"/>
        <dbReference type="ChEBI" id="CHEBI:64479"/>
        <dbReference type="ChEBI" id="CHEBI:78449"/>
        <dbReference type="ChEBI" id="CHEBI:83989"/>
        <dbReference type="ChEBI" id="CHEBI:138538"/>
        <dbReference type="EC" id="2.3.1.179"/>
    </reaction>
</comment>
<comment type="caution">
    <text evidence="15">The sequence shown here is derived from an EMBL/GenBank/DDBJ whole genome shotgun (WGS) entry which is preliminary data.</text>
</comment>
<keyword evidence="9 11" id="KW-0275">Fatty acid biosynthesis</keyword>
<evidence type="ECO:0000259" key="14">
    <source>
        <dbReference type="PROSITE" id="PS52004"/>
    </source>
</evidence>
<name>A0A937XCT5_UNCEI</name>
<evidence type="ECO:0000256" key="5">
    <source>
        <dbReference type="ARBA" id="ARBA00022516"/>
    </source>
</evidence>
<evidence type="ECO:0000313" key="16">
    <source>
        <dbReference type="Proteomes" id="UP000748308"/>
    </source>
</evidence>
<dbReference type="AlphaFoldDB" id="A0A937XCT5"/>
<dbReference type="InterPro" id="IPR016039">
    <property type="entry name" value="Thiolase-like"/>
</dbReference>
<dbReference type="PROSITE" id="PS00606">
    <property type="entry name" value="KS3_1"/>
    <property type="match status" value="1"/>
</dbReference>
<evidence type="ECO:0000256" key="6">
    <source>
        <dbReference type="ARBA" id="ARBA00022679"/>
    </source>
</evidence>
<evidence type="ECO:0000313" key="15">
    <source>
        <dbReference type="EMBL" id="MBM3318604.1"/>
    </source>
</evidence>
<dbReference type="InterPro" id="IPR000794">
    <property type="entry name" value="Beta-ketoacyl_synthase"/>
</dbReference>
<sequence length="412" mass="43415">MKRRVAITGLGVISPVGNDVPSAWESLKAGRGGIGRLTRFDPSAFDSQVAGEVKGFEPERFIERKTLRHIDLFVQYAWVAALEAFAQAGLRTEGLDGDRSAVIIGSGIGGIHTLVEQHQVLLNRGPSRVSPFFVPMMISDMASGQLSIAFGARGPNFCTVSACASGAHALGEGYRLITSDLADLVIAGGSESPLTPLALAGFCSMKALTTRNDDPENASRPFDRERDGFIMAEGAGVMVLEEWEQASRRGATILAELAGYGSTADAYHMTAPEPNGEGAGRAMALALKDAGLSPETIDYLNAHGTSTPLNDKGETLAIRKVFGAHADRLAVSSTKSMTGHLLGAAGAFELVACVLAVRDGILPPTINYQVPDPECDLDYVPNEARTRPVRAALSNSLGFGGHNVSLIVTAPR</sequence>
<dbReference type="Pfam" id="PF02801">
    <property type="entry name" value="Ketoacyl-synt_C"/>
    <property type="match status" value="1"/>
</dbReference>
<dbReference type="InterPro" id="IPR014030">
    <property type="entry name" value="Ketoacyl_synth_N"/>
</dbReference>
<evidence type="ECO:0000256" key="13">
    <source>
        <dbReference type="RuleBase" id="RU003694"/>
    </source>
</evidence>
<accession>A0A937XCT5</accession>
<dbReference type="FunFam" id="3.40.47.10:FF:000009">
    <property type="entry name" value="3-oxoacyl-[acyl-carrier-protein] synthase 2"/>
    <property type="match status" value="1"/>
</dbReference>
<dbReference type="EC" id="2.3.1.179" evidence="3 11"/>
<dbReference type="PROSITE" id="PS52004">
    <property type="entry name" value="KS3_2"/>
    <property type="match status" value="1"/>
</dbReference>
<dbReference type="Gene3D" id="3.40.47.10">
    <property type="match status" value="1"/>
</dbReference>